<sequence length="127" mass="13081">MAEPMGQPSPILDVNVTRSGDVLVVGVTGELDIDTVPEVRAAISSGLSEPASALVLDLSEIGFFSSAGLSLLLESRRRVDTLAVVATRRSVLRPIQLTAVAPLLNVFGSVDEALASISSAQGAGQPK</sequence>
<feature type="domain" description="STAS" evidence="3">
    <location>
        <begin position="12"/>
        <end position="117"/>
    </location>
</feature>
<protein>
    <recommendedName>
        <fullName evidence="2">Anti-sigma factor antagonist</fullName>
    </recommendedName>
</protein>
<evidence type="ECO:0000259" key="3">
    <source>
        <dbReference type="PROSITE" id="PS50801"/>
    </source>
</evidence>
<dbReference type="Pfam" id="PF01740">
    <property type="entry name" value="STAS"/>
    <property type="match status" value="1"/>
</dbReference>
<evidence type="ECO:0000256" key="2">
    <source>
        <dbReference type="RuleBase" id="RU003749"/>
    </source>
</evidence>
<dbReference type="CDD" id="cd07043">
    <property type="entry name" value="STAS_anti-anti-sigma_factors"/>
    <property type="match status" value="1"/>
</dbReference>
<dbReference type="GO" id="GO:0043856">
    <property type="term" value="F:anti-sigma factor antagonist activity"/>
    <property type="evidence" value="ECO:0007669"/>
    <property type="project" value="InterPro"/>
</dbReference>
<reference evidence="4 5" key="1">
    <citation type="submission" date="2018-03" db="EMBL/GenBank/DDBJ databases">
        <title>Genomic Encyclopedia of Type Strains, Phase III (KMG-III): the genomes of soil and plant-associated and newly described type strains.</title>
        <authorList>
            <person name="Whitman W."/>
        </authorList>
    </citation>
    <scope>NUCLEOTIDE SEQUENCE [LARGE SCALE GENOMIC DNA]</scope>
    <source>
        <strain evidence="4 5">CGMCC 4.7097</strain>
    </source>
</reference>
<accession>A0A2P8IFA6</accession>
<dbReference type="SUPFAM" id="SSF52091">
    <property type="entry name" value="SpoIIaa-like"/>
    <property type="match status" value="1"/>
</dbReference>
<proteinExistence type="inferred from homology"/>
<dbReference type="PANTHER" id="PTHR33495">
    <property type="entry name" value="ANTI-SIGMA FACTOR ANTAGONIST TM_1081-RELATED-RELATED"/>
    <property type="match status" value="1"/>
</dbReference>
<dbReference type="InterPro" id="IPR003658">
    <property type="entry name" value="Anti-sigma_ant"/>
</dbReference>
<gene>
    <name evidence="4" type="ORF">B0I31_102129</name>
</gene>
<dbReference type="RefSeq" id="WP_106614143.1">
    <property type="nucleotide sequence ID" value="NZ_PYAX01000002.1"/>
</dbReference>
<dbReference type="Proteomes" id="UP000241118">
    <property type="component" value="Unassembled WGS sequence"/>
</dbReference>
<comment type="similarity">
    <text evidence="1 2">Belongs to the anti-sigma-factor antagonist family.</text>
</comment>
<keyword evidence="5" id="KW-1185">Reference proteome</keyword>
<dbReference type="InterPro" id="IPR036513">
    <property type="entry name" value="STAS_dom_sf"/>
</dbReference>
<organism evidence="4 5">
    <name type="scientific">Saccharothrix carnea</name>
    <dbReference type="NCBI Taxonomy" id="1280637"/>
    <lineage>
        <taxon>Bacteria</taxon>
        <taxon>Bacillati</taxon>
        <taxon>Actinomycetota</taxon>
        <taxon>Actinomycetes</taxon>
        <taxon>Pseudonocardiales</taxon>
        <taxon>Pseudonocardiaceae</taxon>
        <taxon>Saccharothrix</taxon>
    </lineage>
</organism>
<dbReference type="NCBIfam" id="TIGR00377">
    <property type="entry name" value="ant_ant_sig"/>
    <property type="match status" value="1"/>
</dbReference>
<dbReference type="EMBL" id="PYAX01000002">
    <property type="protein sequence ID" value="PSL57151.1"/>
    <property type="molecule type" value="Genomic_DNA"/>
</dbReference>
<dbReference type="Gene3D" id="3.30.750.24">
    <property type="entry name" value="STAS domain"/>
    <property type="match status" value="1"/>
</dbReference>
<evidence type="ECO:0000313" key="5">
    <source>
        <dbReference type="Proteomes" id="UP000241118"/>
    </source>
</evidence>
<dbReference type="AlphaFoldDB" id="A0A2P8IFA6"/>
<evidence type="ECO:0000313" key="4">
    <source>
        <dbReference type="EMBL" id="PSL57151.1"/>
    </source>
</evidence>
<dbReference type="PROSITE" id="PS50801">
    <property type="entry name" value="STAS"/>
    <property type="match status" value="1"/>
</dbReference>
<comment type="caution">
    <text evidence="4">The sequence shown here is derived from an EMBL/GenBank/DDBJ whole genome shotgun (WGS) entry which is preliminary data.</text>
</comment>
<name>A0A2P8IFA6_SACCR</name>
<evidence type="ECO:0000256" key="1">
    <source>
        <dbReference type="ARBA" id="ARBA00009013"/>
    </source>
</evidence>
<dbReference type="OrthoDB" id="3695884at2"/>
<dbReference type="InterPro" id="IPR002645">
    <property type="entry name" value="STAS_dom"/>
</dbReference>
<dbReference type="PANTHER" id="PTHR33495:SF2">
    <property type="entry name" value="ANTI-SIGMA FACTOR ANTAGONIST TM_1081-RELATED"/>
    <property type="match status" value="1"/>
</dbReference>